<evidence type="ECO:0000313" key="7">
    <source>
        <dbReference type="Proteomes" id="UP001387215"/>
    </source>
</evidence>
<dbReference type="PROSITE" id="PS51891">
    <property type="entry name" value="CENP_V_GFA"/>
    <property type="match status" value="1"/>
</dbReference>
<dbReference type="GO" id="GO:0046872">
    <property type="term" value="F:metal ion binding"/>
    <property type="evidence" value="ECO:0007669"/>
    <property type="project" value="UniProtKB-KW"/>
</dbReference>
<dbReference type="SUPFAM" id="SSF51316">
    <property type="entry name" value="Mss4-like"/>
    <property type="match status" value="1"/>
</dbReference>
<dbReference type="InterPro" id="IPR006913">
    <property type="entry name" value="CENP-V/GFA"/>
</dbReference>
<dbReference type="EMBL" id="CP159925">
    <property type="protein sequence ID" value="XCO73329.1"/>
    <property type="molecule type" value="Genomic_DNA"/>
</dbReference>
<gene>
    <name evidence="6" type="ORF">ABU614_13065</name>
    <name evidence="5" type="ORF">V2J18_06485</name>
</gene>
<dbReference type="PANTHER" id="PTHR28620:SF1">
    <property type="entry name" value="CENP-V_GFA DOMAIN-CONTAINING PROTEIN"/>
    <property type="match status" value="1"/>
</dbReference>
<keyword evidence="7" id="KW-1185">Reference proteome</keyword>
<name>A0AAU8MMD1_9GAMM</name>
<proteinExistence type="inferred from homology"/>
<evidence type="ECO:0000256" key="2">
    <source>
        <dbReference type="ARBA" id="ARBA00022723"/>
    </source>
</evidence>
<dbReference type="GO" id="GO:0016846">
    <property type="term" value="F:carbon-sulfur lyase activity"/>
    <property type="evidence" value="ECO:0007669"/>
    <property type="project" value="InterPro"/>
</dbReference>
<evidence type="ECO:0000256" key="1">
    <source>
        <dbReference type="ARBA" id="ARBA00005495"/>
    </source>
</evidence>
<organism evidence="6">
    <name type="scientific">Lysobacter firmicutimachus</name>
    <dbReference type="NCBI Taxonomy" id="1792846"/>
    <lineage>
        <taxon>Bacteria</taxon>
        <taxon>Pseudomonadati</taxon>
        <taxon>Pseudomonadota</taxon>
        <taxon>Gammaproteobacteria</taxon>
        <taxon>Lysobacterales</taxon>
        <taxon>Lysobacteraceae</taxon>
        <taxon>Lysobacter</taxon>
    </lineage>
</organism>
<dbReference type="AlphaFoldDB" id="A0AAU8MMD1"/>
<dbReference type="Pfam" id="PF04828">
    <property type="entry name" value="GFA"/>
    <property type="match status" value="1"/>
</dbReference>
<protein>
    <submittedName>
        <fullName evidence="6">GFA family protein</fullName>
    </submittedName>
</protein>
<dbReference type="InterPro" id="IPR052355">
    <property type="entry name" value="CENP-V-like"/>
</dbReference>
<keyword evidence="2" id="KW-0479">Metal-binding</keyword>
<sequence>MTTYTGGCHCGKIAYTVEGEIEQAMDCNCSMCLKRGGLLWFVPRAAFELSTDPADLGTYRFNKNAIDHHFCASCGISPFSEGKMPDGSPMTAINVRCLDGIDLSRIKIVPINGREF</sequence>
<evidence type="ECO:0000313" key="5">
    <source>
        <dbReference type="EMBL" id="MEI2454322.1"/>
    </source>
</evidence>
<dbReference type="RefSeq" id="WP_336131345.1">
    <property type="nucleotide sequence ID" value="NZ_CP159925.1"/>
</dbReference>
<evidence type="ECO:0000259" key="4">
    <source>
        <dbReference type="PROSITE" id="PS51891"/>
    </source>
</evidence>
<dbReference type="PANTHER" id="PTHR28620">
    <property type="entry name" value="CENTROMERE PROTEIN V"/>
    <property type="match status" value="1"/>
</dbReference>
<dbReference type="Gene3D" id="2.170.150.70">
    <property type="match status" value="1"/>
</dbReference>
<dbReference type="Proteomes" id="UP001387215">
    <property type="component" value="Unassembled WGS sequence"/>
</dbReference>
<comment type="similarity">
    <text evidence="1">Belongs to the Gfa family.</text>
</comment>
<feature type="domain" description="CENP-V/GFA" evidence="4">
    <location>
        <begin position="4"/>
        <end position="116"/>
    </location>
</feature>
<dbReference type="EMBL" id="JBANDL010000002">
    <property type="protein sequence ID" value="MEI2454322.1"/>
    <property type="molecule type" value="Genomic_DNA"/>
</dbReference>
<dbReference type="InterPro" id="IPR011057">
    <property type="entry name" value="Mss4-like_sf"/>
</dbReference>
<accession>A0AAU8MMD1</accession>
<evidence type="ECO:0000256" key="3">
    <source>
        <dbReference type="ARBA" id="ARBA00022833"/>
    </source>
</evidence>
<reference evidence="5 7" key="1">
    <citation type="submission" date="2024-02" db="EMBL/GenBank/DDBJ databases">
        <title>Lysobacter Genome Sequencing and Mining.</title>
        <authorList>
            <person name="Bierman J."/>
            <person name="Walker M.C."/>
        </authorList>
    </citation>
    <scope>NUCLEOTIDE SEQUENCE [LARGE SCALE GENOMIC DNA]</scope>
    <source>
        <strain evidence="5 7">PB6250</strain>
    </source>
</reference>
<keyword evidence="3" id="KW-0862">Zinc</keyword>
<evidence type="ECO:0000313" key="6">
    <source>
        <dbReference type="EMBL" id="XCO73329.1"/>
    </source>
</evidence>
<reference evidence="6" key="2">
    <citation type="submission" date="2024-06" db="EMBL/GenBank/DDBJ databases">
        <authorList>
            <person name="Li S."/>
        </authorList>
    </citation>
    <scope>NUCLEOTIDE SEQUENCE</scope>
    <source>
        <strain evidence="6">SR10</strain>
    </source>
</reference>